<name>A0A368GA19_ANCCA</name>
<dbReference type="InterPro" id="IPR009057">
    <property type="entry name" value="Homeodomain-like_sf"/>
</dbReference>
<comment type="subcellular location">
    <subcellularLocation>
        <location evidence="1">Nucleus</location>
    </subcellularLocation>
</comment>
<dbReference type="Gene3D" id="1.10.10.60">
    <property type="entry name" value="Homeodomain-like"/>
    <property type="match status" value="1"/>
</dbReference>
<evidence type="ECO:0000256" key="1">
    <source>
        <dbReference type="ARBA" id="ARBA00004123"/>
    </source>
</evidence>
<dbReference type="AlphaFoldDB" id="A0A368GA19"/>
<evidence type="ECO:0000313" key="4">
    <source>
        <dbReference type="Proteomes" id="UP000252519"/>
    </source>
</evidence>
<reference evidence="3 4" key="1">
    <citation type="submission" date="2014-10" db="EMBL/GenBank/DDBJ databases">
        <title>Draft genome of the hookworm Ancylostoma caninum.</title>
        <authorList>
            <person name="Mitreva M."/>
        </authorList>
    </citation>
    <scope>NUCLEOTIDE SEQUENCE [LARGE SCALE GENOMIC DNA]</scope>
    <source>
        <strain evidence="3 4">Baltimore</strain>
    </source>
</reference>
<protein>
    <recommendedName>
        <fullName evidence="2">Tc3 transposase DNA binding domain-containing protein</fullName>
    </recommendedName>
</protein>
<evidence type="ECO:0000313" key="3">
    <source>
        <dbReference type="EMBL" id="RCN41212.1"/>
    </source>
</evidence>
<dbReference type="EMBL" id="JOJR01000246">
    <property type="protein sequence ID" value="RCN41212.1"/>
    <property type="molecule type" value="Genomic_DNA"/>
</dbReference>
<dbReference type="SUPFAM" id="SSF46689">
    <property type="entry name" value="Homeodomain-like"/>
    <property type="match status" value="1"/>
</dbReference>
<evidence type="ECO:0000259" key="2">
    <source>
        <dbReference type="Pfam" id="PF11427"/>
    </source>
</evidence>
<dbReference type="OrthoDB" id="8046307at2759"/>
<keyword evidence="4" id="KW-1185">Reference proteome</keyword>
<dbReference type="GO" id="GO:0005634">
    <property type="term" value="C:nucleus"/>
    <property type="evidence" value="ECO:0007669"/>
    <property type="project" value="UniProtKB-SubCell"/>
</dbReference>
<proteinExistence type="predicted"/>
<dbReference type="InterPro" id="IPR025898">
    <property type="entry name" value="Tc3_transposase_DNA-bd_dom"/>
</dbReference>
<dbReference type="Proteomes" id="UP000252519">
    <property type="component" value="Unassembled WGS sequence"/>
</dbReference>
<comment type="caution">
    <text evidence="3">The sequence shown here is derived from an EMBL/GenBank/DDBJ whole genome shotgun (WGS) entry which is preliminary data.</text>
</comment>
<organism evidence="3 4">
    <name type="scientific">Ancylostoma caninum</name>
    <name type="common">Dog hookworm</name>
    <dbReference type="NCBI Taxonomy" id="29170"/>
    <lineage>
        <taxon>Eukaryota</taxon>
        <taxon>Metazoa</taxon>
        <taxon>Ecdysozoa</taxon>
        <taxon>Nematoda</taxon>
        <taxon>Chromadorea</taxon>
        <taxon>Rhabditida</taxon>
        <taxon>Rhabditina</taxon>
        <taxon>Rhabditomorpha</taxon>
        <taxon>Strongyloidea</taxon>
        <taxon>Ancylostomatidae</taxon>
        <taxon>Ancylostomatinae</taxon>
        <taxon>Ancylostoma</taxon>
    </lineage>
</organism>
<accession>A0A368GA19</accession>
<dbReference type="GO" id="GO:0003677">
    <property type="term" value="F:DNA binding"/>
    <property type="evidence" value="ECO:0007669"/>
    <property type="project" value="InterPro"/>
</dbReference>
<dbReference type="Pfam" id="PF11427">
    <property type="entry name" value="HTH_Tnp_Tc3_1"/>
    <property type="match status" value="1"/>
</dbReference>
<feature type="domain" description="Tc3 transposase DNA binding" evidence="2">
    <location>
        <begin position="11"/>
        <end position="58"/>
    </location>
</feature>
<gene>
    <name evidence="3" type="ORF">ANCCAN_12850</name>
</gene>
<sequence>MEWDHYTSMPRATILAAEEQAVISALNDAGESHKKIAEKLKRSRHVLASYLSDPQACGKKKSCGRSRKNSIQFNRDTLPDPCRCAASNLSFHRVENNP</sequence>